<dbReference type="Pfam" id="PF00668">
    <property type="entry name" value="Condensation"/>
    <property type="match status" value="1"/>
</dbReference>
<name>A0ABQ2MLG5_9ACTN</name>
<dbReference type="PANTHER" id="PTHR45527:SF1">
    <property type="entry name" value="FATTY ACID SYNTHASE"/>
    <property type="match status" value="1"/>
</dbReference>
<dbReference type="Gene3D" id="1.10.1200.10">
    <property type="entry name" value="ACP-like"/>
    <property type="match status" value="1"/>
</dbReference>
<proteinExistence type="predicted"/>
<organism evidence="5 6">
    <name type="scientific">Streptomyces daqingensis</name>
    <dbReference type="NCBI Taxonomy" id="1472640"/>
    <lineage>
        <taxon>Bacteria</taxon>
        <taxon>Bacillati</taxon>
        <taxon>Actinomycetota</taxon>
        <taxon>Actinomycetes</taxon>
        <taxon>Kitasatosporales</taxon>
        <taxon>Streptomycetaceae</taxon>
        <taxon>Streptomyces</taxon>
    </lineage>
</organism>
<dbReference type="SMART" id="SM00823">
    <property type="entry name" value="PKS_PP"/>
    <property type="match status" value="1"/>
</dbReference>
<accession>A0ABQ2MLG5</accession>
<keyword evidence="6" id="KW-1185">Reference proteome</keyword>
<dbReference type="Pfam" id="PF00550">
    <property type="entry name" value="PP-binding"/>
    <property type="match status" value="1"/>
</dbReference>
<evidence type="ECO:0000256" key="3">
    <source>
        <dbReference type="ARBA" id="ARBA00022553"/>
    </source>
</evidence>
<keyword evidence="3" id="KW-0597">Phosphoprotein</keyword>
<evidence type="ECO:0000256" key="2">
    <source>
        <dbReference type="ARBA" id="ARBA00022450"/>
    </source>
</evidence>
<dbReference type="SUPFAM" id="SSF47336">
    <property type="entry name" value="ACP-like"/>
    <property type="match status" value="1"/>
</dbReference>
<feature type="domain" description="Carrier" evidence="4">
    <location>
        <begin position="518"/>
        <end position="593"/>
    </location>
</feature>
<dbReference type="InterPro" id="IPR000873">
    <property type="entry name" value="AMP-dep_synth/lig_dom"/>
</dbReference>
<dbReference type="Pfam" id="PF00501">
    <property type="entry name" value="AMP-binding"/>
    <property type="match status" value="1"/>
</dbReference>
<dbReference type="InterPro" id="IPR036736">
    <property type="entry name" value="ACP-like_sf"/>
</dbReference>
<evidence type="ECO:0000259" key="4">
    <source>
        <dbReference type="PROSITE" id="PS50075"/>
    </source>
</evidence>
<protein>
    <recommendedName>
        <fullName evidence="4">Carrier domain-containing protein</fullName>
    </recommendedName>
</protein>
<dbReference type="Gene3D" id="3.30.559.30">
    <property type="entry name" value="Nonribosomal peptide synthetase, condensation domain"/>
    <property type="match status" value="1"/>
</dbReference>
<dbReference type="PROSITE" id="PS50075">
    <property type="entry name" value="CARRIER"/>
    <property type="match status" value="1"/>
</dbReference>
<dbReference type="Gene3D" id="3.40.50.12780">
    <property type="entry name" value="N-terminal domain of ligase-like"/>
    <property type="match status" value="1"/>
</dbReference>
<dbReference type="PROSITE" id="PS00455">
    <property type="entry name" value="AMP_BINDING"/>
    <property type="match status" value="1"/>
</dbReference>
<comment type="cofactor">
    <cofactor evidence="1">
        <name>pantetheine 4'-phosphate</name>
        <dbReference type="ChEBI" id="CHEBI:47942"/>
    </cofactor>
</comment>
<reference evidence="6" key="1">
    <citation type="journal article" date="2019" name="Int. J. Syst. Evol. Microbiol.">
        <title>The Global Catalogue of Microorganisms (GCM) 10K type strain sequencing project: providing services to taxonomists for standard genome sequencing and annotation.</title>
        <authorList>
            <consortium name="The Broad Institute Genomics Platform"/>
            <consortium name="The Broad Institute Genome Sequencing Center for Infectious Disease"/>
            <person name="Wu L."/>
            <person name="Ma J."/>
        </authorList>
    </citation>
    <scope>NUCLEOTIDE SEQUENCE [LARGE SCALE GENOMIC DNA]</scope>
    <source>
        <strain evidence="6">CGMCC 4.7178</strain>
    </source>
</reference>
<dbReference type="RefSeq" id="WP_189038728.1">
    <property type="nucleotide sequence ID" value="NZ_BMMP01000014.1"/>
</dbReference>
<dbReference type="InterPro" id="IPR009081">
    <property type="entry name" value="PP-bd_ACP"/>
</dbReference>
<evidence type="ECO:0000313" key="6">
    <source>
        <dbReference type="Proteomes" id="UP000631535"/>
    </source>
</evidence>
<dbReference type="Proteomes" id="UP000631535">
    <property type="component" value="Unassembled WGS sequence"/>
</dbReference>
<dbReference type="InterPro" id="IPR042099">
    <property type="entry name" value="ANL_N_sf"/>
</dbReference>
<evidence type="ECO:0000256" key="1">
    <source>
        <dbReference type="ARBA" id="ARBA00001957"/>
    </source>
</evidence>
<gene>
    <name evidence="5" type="ORF">GCM10012287_41800</name>
</gene>
<dbReference type="EMBL" id="BMMP01000014">
    <property type="protein sequence ID" value="GGO53963.1"/>
    <property type="molecule type" value="Genomic_DNA"/>
</dbReference>
<dbReference type="InterPro" id="IPR020806">
    <property type="entry name" value="PKS_PP-bd"/>
</dbReference>
<dbReference type="InterPro" id="IPR020845">
    <property type="entry name" value="AMP-binding_CS"/>
</dbReference>
<dbReference type="PANTHER" id="PTHR45527">
    <property type="entry name" value="NONRIBOSOMAL PEPTIDE SYNTHETASE"/>
    <property type="match status" value="1"/>
</dbReference>
<evidence type="ECO:0000313" key="5">
    <source>
        <dbReference type="EMBL" id="GGO53963.1"/>
    </source>
</evidence>
<dbReference type="InterPro" id="IPR023213">
    <property type="entry name" value="CAT-like_dom_sf"/>
</dbReference>
<dbReference type="InterPro" id="IPR001242">
    <property type="entry name" value="Condensation_dom"/>
</dbReference>
<dbReference type="InterPro" id="IPR045851">
    <property type="entry name" value="AMP-bd_C_sf"/>
</dbReference>
<dbReference type="SUPFAM" id="SSF56801">
    <property type="entry name" value="Acetyl-CoA synthetase-like"/>
    <property type="match status" value="1"/>
</dbReference>
<dbReference type="Gene3D" id="3.30.559.10">
    <property type="entry name" value="Chloramphenicol acetyltransferase-like domain"/>
    <property type="match status" value="1"/>
</dbReference>
<dbReference type="Gene3D" id="3.30.300.30">
    <property type="match status" value="1"/>
</dbReference>
<keyword evidence="2" id="KW-0596">Phosphopantetheine</keyword>
<dbReference type="SUPFAM" id="SSF52777">
    <property type="entry name" value="CoA-dependent acyltransferases"/>
    <property type="match status" value="2"/>
</dbReference>
<sequence>MSTSSGKALHTTVSRWAVARPEATAVVHGSRRTSYAELDRTADAWAAGLASRGVGRGDLVPVLLPRGTELVAAVLAVLKCGAAYALLDPAWPARRIQEVTGQLSARLIVTDAPEAHAGLPAWWPAVCGDTGEPAGFPAGTAAPTGFRPAEVGADAPACVFFTSGTTGRPKGVLTPHRATARLVRAGTFARFTPSTVIPLAAALPWDAFSLELWGALLGGGTCVVVDEPYLSAQALREAVAVHGADTVWLTSSLLNMIVDEDPDAFRGLRQVMTGGERLSVPHVRAFLRRHPGIALVNGYGPVESTVFATTHRVTESDCDLPGGIPVGRPVPGTAVHLVDGEICVAGDGLALRYLGEPALTEAAFPRITVDGRQVRVYRTGDLGELDEDGVLHYRGRADRQVKIRGHRIEPAEVERQVEALLPSVRACRVVATRDTGGNANGLLAFCVPAERGELPPGAEEQVRTELVHYQRPDAVVAVPAFPVTPNGKLDERALLELAPSAVPTAAAAPETPRAPARETDEPLVELAAAVFAAVLGVASVPEGTAFADLGGTSLGAGRVCARLAAELERPVPLSRLYEHPTARALGRWLALTGGTPRADAEEGDDVPLSPMQAGYLTNHLLRPEDRSAHCLLLFRIDGELDLDALDAAVEAVHERHEVLGTAYCATPRLLARPAELPAPVLEIMDTAPDADAATEELSESLGAPLELADGEVWRTALVPLGSGRSWIFGCVVHHIAFDGWSESVLAAHLAEAYNAAAGGAPPAAPLTAPTAAKAARLRHDRLAHADLARQRAELEAELTGVPELVWPAAPSPADAAGRSPQRIEHVLDADAAARVDAAAAGAGTTRYAVLLACYGQVLAEVTGGRDFAVGTPVAQRSDSRLDEAVGCHIEMACLRLRGDVLDGGPGSFAAAARIADRAFRSQDVAFQDLVRLLNPPRTGRPPVFQTLLVLQDNAPPQLPLTGLTTTHLRPPYLDIPLEVQTEFWPLPGGRLRLTVNYRPDTVRSTTAHELTKRLADLVHTLPLPEGDPS</sequence>
<comment type="caution">
    <text evidence="5">The sequence shown here is derived from an EMBL/GenBank/DDBJ whole genome shotgun (WGS) entry which is preliminary data.</text>
</comment>